<dbReference type="HOGENOM" id="CLU_715843_0_0_1"/>
<keyword evidence="5" id="KW-1185">Reference proteome</keyword>
<dbReference type="Proteomes" id="UP000054549">
    <property type="component" value="Unassembled WGS sequence"/>
</dbReference>
<dbReference type="STRING" id="946122.A0A0C2XBI9"/>
<keyword evidence="2" id="KW-1133">Transmembrane helix</keyword>
<organism evidence="4 5">
    <name type="scientific">Amanita muscaria (strain Koide BX008)</name>
    <dbReference type="NCBI Taxonomy" id="946122"/>
    <lineage>
        <taxon>Eukaryota</taxon>
        <taxon>Fungi</taxon>
        <taxon>Dikarya</taxon>
        <taxon>Basidiomycota</taxon>
        <taxon>Agaricomycotina</taxon>
        <taxon>Agaricomycetes</taxon>
        <taxon>Agaricomycetidae</taxon>
        <taxon>Agaricales</taxon>
        <taxon>Pluteineae</taxon>
        <taxon>Amanitaceae</taxon>
        <taxon>Amanita</taxon>
    </lineage>
</organism>
<evidence type="ECO:0000256" key="2">
    <source>
        <dbReference type="SAM" id="Phobius"/>
    </source>
</evidence>
<feature type="region of interest" description="Disordered" evidence="1">
    <location>
        <begin position="215"/>
        <end position="273"/>
    </location>
</feature>
<keyword evidence="2" id="KW-0812">Transmembrane</keyword>
<evidence type="ECO:0000313" key="5">
    <source>
        <dbReference type="Proteomes" id="UP000054549"/>
    </source>
</evidence>
<feature type="transmembrane region" description="Helical" evidence="2">
    <location>
        <begin position="181"/>
        <end position="199"/>
    </location>
</feature>
<sequence>MAARKSQHASITLVFYLALLVFASLADASSHLHLNNNHKRLVKKRAPQLLPDPLSSSPSPSRINTSPSTTDTATLTPTSSPLIIGHSTSSSGSTSSASSASLSSSGTSSSATTASNVTSTAVSTSSTQVSSSTSSSSITLPPSSARTLTQTATFTSSSSVASAPPQGTGGTSDSKKTTTTVIIIIAASVGGVAIIWTLFRKWKLGRSTRFDERLQPIDWQPPTEGEGPHRRPTSTEASLPGAAHNAHGSEHGHGASSDHGRLTPLPDHDFTPLPANPFAAVGTYADLAREHTPRPQMQEAYGAHNPVMTRPAYDVNLPLHHQAGYGGHDGYDYTQYHGRY</sequence>
<dbReference type="EMBL" id="KN818222">
    <property type="protein sequence ID" value="KIL71777.1"/>
    <property type="molecule type" value="Genomic_DNA"/>
</dbReference>
<name>A0A0C2XBI9_AMAMK</name>
<proteinExistence type="predicted"/>
<protein>
    <submittedName>
        <fullName evidence="4">Uncharacterized protein</fullName>
    </submittedName>
</protein>
<dbReference type="InParanoid" id="A0A0C2XBI9"/>
<feature type="compositionally biased region" description="Low complexity" evidence="1">
    <location>
        <begin position="47"/>
        <end position="163"/>
    </location>
</feature>
<dbReference type="AlphaFoldDB" id="A0A0C2XBI9"/>
<feature type="chain" id="PRO_5002158613" evidence="3">
    <location>
        <begin position="29"/>
        <end position="340"/>
    </location>
</feature>
<feature type="signal peptide" evidence="3">
    <location>
        <begin position="1"/>
        <end position="28"/>
    </location>
</feature>
<gene>
    <name evidence="4" type="ORF">M378DRAFT_6460</name>
</gene>
<evidence type="ECO:0000256" key="1">
    <source>
        <dbReference type="SAM" id="MobiDB-lite"/>
    </source>
</evidence>
<feature type="compositionally biased region" description="Basic and acidic residues" evidence="1">
    <location>
        <begin position="247"/>
        <end position="270"/>
    </location>
</feature>
<evidence type="ECO:0000256" key="3">
    <source>
        <dbReference type="SAM" id="SignalP"/>
    </source>
</evidence>
<evidence type="ECO:0000313" key="4">
    <source>
        <dbReference type="EMBL" id="KIL71777.1"/>
    </source>
</evidence>
<accession>A0A0C2XBI9</accession>
<reference evidence="4 5" key="1">
    <citation type="submission" date="2014-04" db="EMBL/GenBank/DDBJ databases">
        <title>Evolutionary Origins and Diversification of the Mycorrhizal Mutualists.</title>
        <authorList>
            <consortium name="DOE Joint Genome Institute"/>
            <consortium name="Mycorrhizal Genomics Consortium"/>
            <person name="Kohler A."/>
            <person name="Kuo A."/>
            <person name="Nagy L.G."/>
            <person name="Floudas D."/>
            <person name="Copeland A."/>
            <person name="Barry K.W."/>
            <person name="Cichocki N."/>
            <person name="Veneault-Fourrey C."/>
            <person name="LaButti K."/>
            <person name="Lindquist E.A."/>
            <person name="Lipzen A."/>
            <person name="Lundell T."/>
            <person name="Morin E."/>
            <person name="Murat C."/>
            <person name="Riley R."/>
            <person name="Ohm R."/>
            <person name="Sun H."/>
            <person name="Tunlid A."/>
            <person name="Henrissat B."/>
            <person name="Grigoriev I.V."/>
            <person name="Hibbett D.S."/>
            <person name="Martin F."/>
        </authorList>
    </citation>
    <scope>NUCLEOTIDE SEQUENCE [LARGE SCALE GENOMIC DNA]</scope>
    <source>
        <strain evidence="4 5">Koide BX008</strain>
    </source>
</reference>
<keyword evidence="2" id="KW-0472">Membrane</keyword>
<dbReference type="OrthoDB" id="3261505at2759"/>
<feature type="region of interest" description="Disordered" evidence="1">
    <location>
        <begin position="43"/>
        <end position="175"/>
    </location>
</feature>
<keyword evidence="3" id="KW-0732">Signal</keyword>